<evidence type="ECO:0000256" key="1">
    <source>
        <dbReference type="ARBA" id="ARBA00004752"/>
    </source>
</evidence>
<dbReference type="GO" id="GO:0008360">
    <property type="term" value="P:regulation of cell shape"/>
    <property type="evidence" value="ECO:0007669"/>
    <property type="project" value="UniProtKB-UniRule"/>
</dbReference>
<dbReference type="PANTHER" id="PTHR41533">
    <property type="entry name" value="L,D-TRANSPEPTIDASE HI_1667-RELATED"/>
    <property type="match status" value="1"/>
</dbReference>
<comment type="caution">
    <text evidence="9">The sequence shown here is derived from an EMBL/GenBank/DDBJ whole genome shotgun (WGS) entry which is preliminary data.</text>
</comment>
<dbReference type="AlphaFoldDB" id="A0A5D9CC38"/>
<protein>
    <submittedName>
        <fullName evidence="9">L,D-transpeptidase family protein</fullName>
    </submittedName>
</protein>
<evidence type="ECO:0000256" key="5">
    <source>
        <dbReference type="ARBA" id="ARBA00022984"/>
    </source>
</evidence>
<feature type="active site" description="Nucleophile" evidence="7">
    <location>
        <position position="341"/>
    </location>
</feature>
<dbReference type="Gene3D" id="2.40.440.10">
    <property type="entry name" value="L,D-transpeptidase catalytic domain-like"/>
    <property type="match status" value="1"/>
</dbReference>
<evidence type="ECO:0000256" key="3">
    <source>
        <dbReference type="ARBA" id="ARBA00022679"/>
    </source>
</evidence>
<reference evidence="9 10" key="1">
    <citation type="submission" date="2019-08" db="EMBL/GenBank/DDBJ databases">
        <authorList>
            <person name="Wang G."/>
            <person name="Xu Z."/>
        </authorList>
    </citation>
    <scope>NUCLEOTIDE SEQUENCE [LARGE SCALE GENOMIC DNA]</scope>
    <source>
        <strain evidence="9 10">ZX</strain>
    </source>
</reference>
<dbReference type="InterPro" id="IPR052905">
    <property type="entry name" value="LD-transpeptidase_YkuD-like"/>
</dbReference>
<keyword evidence="5 7" id="KW-0573">Peptidoglycan synthesis</keyword>
<sequence>MFRVASRKSVSPTNLWAERRKRQMRATRVIAALPVIALVAILRGNAPAQAEERPSVDTIEMARPAPVEGRWSVGDAKDLLKAVEASAAEGLDPADYSADALRSAVATGQKGDALDQLANGAALRLAHDYADGRIDDKAAFDWHIQPQTDLNALKVGLDQALDDDKVDTWLDSLLPDNHQYRALKAAYAEADPVDSASRARLAANMERWRWMPRDLGDRYIYVNVPTYQLQVMEDGREAAIYNVVVGAPKTPTPQLLLHASSVVANPSWTVPQSIINKGELGRGVAAFRRPDGSIGYRQPPGPRNALGQIKIDMPNPYAIYLHDTPTKSAFARDKRALSHGCIRVQNISELASSLEGDSGQLNEALAQPKTKVLQLQKSMPVYIVYFTAQADANGTIRYLDDPYDRDTKMTARLNPHMQMASN</sequence>
<dbReference type="CDD" id="cd16913">
    <property type="entry name" value="YkuD_like"/>
    <property type="match status" value="1"/>
</dbReference>
<feature type="domain" description="L,D-TPase catalytic" evidence="8">
    <location>
        <begin position="218"/>
        <end position="362"/>
    </location>
</feature>
<keyword evidence="6 7" id="KW-0961">Cell wall biogenesis/degradation</keyword>
<keyword evidence="10" id="KW-1185">Reference proteome</keyword>
<keyword evidence="4 7" id="KW-0133">Cell shape</keyword>
<dbReference type="PANTHER" id="PTHR41533:SF1">
    <property type="entry name" value="L,D-TRANSPEPTIDASE YCBB-RELATED"/>
    <property type="match status" value="1"/>
</dbReference>
<dbReference type="GO" id="GO:0016740">
    <property type="term" value="F:transferase activity"/>
    <property type="evidence" value="ECO:0007669"/>
    <property type="project" value="UniProtKB-KW"/>
</dbReference>
<keyword evidence="3" id="KW-0808">Transferase</keyword>
<dbReference type="EMBL" id="VTOU01000001">
    <property type="protein sequence ID" value="TZG29528.1"/>
    <property type="molecule type" value="Genomic_DNA"/>
</dbReference>
<evidence type="ECO:0000259" key="8">
    <source>
        <dbReference type="PROSITE" id="PS52029"/>
    </source>
</evidence>
<dbReference type="Pfam" id="PF20142">
    <property type="entry name" value="Scaffold"/>
    <property type="match status" value="1"/>
</dbReference>
<proteinExistence type="inferred from homology"/>
<dbReference type="GO" id="GO:0009252">
    <property type="term" value="P:peptidoglycan biosynthetic process"/>
    <property type="evidence" value="ECO:0007669"/>
    <property type="project" value="UniProtKB-UniPathway"/>
</dbReference>
<dbReference type="UniPathway" id="UPA00219"/>
<comment type="similarity">
    <text evidence="2">Belongs to the YkuD family.</text>
</comment>
<dbReference type="InterPro" id="IPR038063">
    <property type="entry name" value="Transpep_catalytic_dom"/>
</dbReference>
<dbReference type="RefSeq" id="WP_149521184.1">
    <property type="nucleotide sequence ID" value="NZ_VTOU01000001.1"/>
</dbReference>
<comment type="pathway">
    <text evidence="1 7">Cell wall biogenesis; peptidoglycan biosynthesis.</text>
</comment>
<evidence type="ECO:0000313" key="10">
    <source>
        <dbReference type="Proteomes" id="UP000322077"/>
    </source>
</evidence>
<name>A0A5D9CC38_9SPHN</name>
<dbReference type="InterPro" id="IPR005490">
    <property type="entry name" value="LD_TPept_cat_dom"/>
</dbReference>
<evidence type="ECO:0000313" key="9">
    <source>
        <dbReference type="EMBL" id="TZG29528.1"/>
    </source>
</evidence>
<organism evidence="9 10">
    <name type="scientific">Sphingomonas montanisoli</name>
    <dbReference type="NCBI Taxonomy" id="2606412"/>
    <lineage>
        <taxon>Bacteria</taxon>
        <taxon>Pseudomonadati</taxon>
        <taxon>Pseudomonadota</taxon>
        <taxon>Alphaproteobacteria</taxon>
        <taxon>Sphingomonadales</taxon>
        <taxon>Sphingomonadaceae</taxon>
        <taxon>Sphingomonas</taxon>
    </lineage>
</organism>
<accession>A0A5D9CC38</accession>
<dbReference type="Pfam" id="PF03734">
    <property type="entry name" value="YkuD"/>
    <property type="match status" value="1"/>
</dbReference>
<feature type="active site" description="Proton donor/acceptor" evidence="7">
    <location>
        <position position="322"/>
    </location>
</feature>
<dbReference type="GO" id="GO:0004180">
    <property type="term" value="F:carboxypeptidase activity"/>
    <property type="evidence" value="ECO:0007669"/>
    <property type="project" value="UniProtKB-ARBA"/>
</dbReference>
<dbReference type="GO" id="GO:0071555">
    <property type="term" value="P:cell wall organization"/>
    <property type="evidence" value="ECO:0007669"/>
    <property type="project" value="UniProtKB-UniRule"/>
</dbReference>
<evidence type="ECO:0000256" key="4">
    <source>
        <dbReference type="ARBA" id="ARBA00022960"/>
    </source>
</evidence>
<dbReference type="PROSITE" id="PS52029">
    <property type="entry name" value="LD_TPASE"/>
    <property type="match status" value="1"/>
</dbReference>
<evidence type="ECO:0000256" key="7">
    <source>
        <dbReference type="PROSITE-ProRule" id="PRU01373"/>
    </source>
</evidence>
<dbReference type="SUPFAM" id="SSF141523">
    <property type="entry name" value="L,D-transpeptidase catalytic domain-like"/>
    <property type="match status" value="1"/>
</dbReference>
<evidence type="ECO:0000256" key="6">
    <source>
        <dbReference type="ARBA" id="ARBA00023316"/>
    </source>
</evidence>
<evidence type="ECO:0000256" key="2">
    <source>
        <dbReference type="ARBA" id="ARBA00005992"/>
    </source>
</evidence>
<gene>
    <name evidence="9" type="ORF">FYJ91_05240</name>
</gene>
<dbReference type="Proteomes" id="UP000322077">
    <property type="component" value="Unassembled WGS sequence"/>
</dbReference>
<dbReference type="InterPro" id="IPR045380">
    <property type="entry name" value="LD_TPept_scaffold_dom"/>
</dbReference>